<dbReference type="SUPFAM" id="SSF53474">
    <property type="entry name" value="alpha/beta-Hydrolases"/>
    <property type="match status" value="2"/>
</dbReference>
<dbReference type="InterPro" id="IPR029058">
    <property type="entry name" value="AB_hydrolase_fold"/>
</dbReference>
<gene>
    <name evidence="2" type="ORF">EV146_111145</name>
</gene>
<dbReference type="SUPFAM" id="SSF49785">
    <property type="entry name" value="Galactose-binding domain-like"/>
    <property type="match status" value="1"/>
</dbReference>
<accession>A0A4R2B6W5</accession>
<comment type="caution">
    <text evidence="2">The sequence shown here is derived from an EMBL/GenBank/DDBJ whole genome shotgun (WGS) entry which is preliminary data.</text>
</comment>
<evidence type="ECO:0000256" key="1">
    <source>
        <dbReference type="SAM" id="SignalP"/>
    </source>
</evidence>
<protein>
    <submittedName>
        <fullName evidence="2">Enterochelin esterase-like enzyme</fullName>
    </submittedName>
</protein>
<reference evidence="2 3" key="1">
    <citation type="journal article" date="2015" name="Stand. Genomic Sci.">
        <title>Genomic Encyclopedia of Bacterial and Archaeal Type Strains, Phase III: the genomes of soil and plant-associated and newly described type strains.</title>
        <authorList>
            <person name="Whitman W.B."/>
            <person name="Woyke T."/>
            <person name="Klenk H.P."/>
            <person name="Zhou Y."/>
            <person name="Lilburn T.G."/>
            <person name="Beck B.J."/>
            <person name="De Vos P."/>
            <person name="Vandamme P."/>
            <person name="Eisen J.A."/>
            <person name="Garrity G."/>
            <person name="Hugenholtz P."/>
            <person name="Kyrpides N.C."/>
        </authorList>
    </citation>
    <scope>NUCLEOTIDE SEQUENCE [LARGE SCALE GENOMIC DNA]</scope>
    <source>
        <strain evidence="2 3">CV53</strain>
    </source>
</reference>
<proteinExistence type="predicted"/>
<dbReference type="Gene3D" id="3.40.50.1820">
    <property type="entry name" value="alpha/beta hydrolase"/>
    <property type="match status" value="2"/>
</dbReference>
<dbReference type="EMBL" id="SLVV01000011">
    <property type="protein sequence ID" value="TCN22306.1"/>
    <property type="molecule type" value="Genomic_DNA"/>
</dbReference>
<dbReference type="InterPro" id="IPR000801">
    <property type="entry name" value="Esterase-like"/>
</dbReference>
<sequence>MQDLKRLLALNLTIVLLLGMFGTSDAFAQSKSGQGGNGKDKKRIELKHSSYQAVLPAGYTANKERAYPVIYIMPENGTDEIDLDAVKLAEGLMKTENSVEAILIQASFDKDAEIVAEMQDIVADVDARYKTISSSDARAVFGIGTGGYMAYILGLHTLGDDGVPKVTKTPDLFGAIASTRGNFVGKDNIWFKKYGSVYDILNGYSAAEISRFYTYLDAPTEDPWTYMNHSTGDLGRMFITKNRMFPYSIHEFTARNGTFDQSFLTESMNRVTDRLSDFFTAKLITGKFTLDPQALPSSADSVTVSYTISVKEQLKNFSKDKETVWIKATMTDPETKEVIHSERLKKTVAKDGNLTGVFELPNTINNLNTNVEMTVTILGKEISLGTQPMVRIKGTGSEPENQLIDLMGDWKFNAYKPYTNEPHELDKIDNLTEDVWSSWETVQPGLGWWSADFAESLGGNPNWTGYAWYVRDFELPDEFASEGLLLALGKFDEADAVYVNGKKAGATGITENGAYDGTNPWDVDRLYHLDSSLLNYGGKNTIAVRMANSSGGGGWYEGPVGIYSPAAYNKAKGLPYEIAPIRIQELVKETVSQQNAYLEALNTEGFAATVDPEYFQSGYDKKRLVNEMSEMIRGASSVSVKDSVVSVFIDGDKYMYQADRTMNVDGTETKKQVQYYFVIENGKAVMYGNHERFFTDTFTSKKAASASGMSGTKEVTYRVYLPPGYFEGEERYPVVYMLHQFNSTSKSYEIDGVHHLMDEGITSGELGKRILVIPDSAATSWWRGDWEDMVTDELIPLIDQNYRSIDDARFRSTAGASMGGLGAYSVGLRNPDYFTGIASFFGAFSYGQAGNPVTISANESSEYLQYFSHYFISGNRDVYGFGRDAIQLDQIFRNKDVDHHYFIENGEHDSAFYIPFFKQAMAYTGGKMYKPNADIASVLSGSVKAGVMEQGVSITGTIRVNDDIKAYMNHIPASSYTVNTNPAIKVPVTVYIEQNGKRIASNTEYYSVTGAGELDVHADVVSADIDPASSFTVKVAAGLLDTNVELGQFELTLEN</sequence>
<dbReference type="PANTHER" id="PTHR48098">
    <property type="entry name" value="ENTEROCHELIN ESTERASE-RELATED"/>
    <property type="match status" value="1"/>
</dbReference>
<dbReference type="InterPro" id="IPR050583">
    <property type="entry name" value="Mycobacterial_A85_antigen"/>
</dbReference>
<dbReference type="Proteomes" id="UP000295689">
    <property type="component" value="Unassembled WGS sequence"/>
</dbReference>
<dbReference type="Gene3D" id="2.60.120.260">
    <property type="entry name" value="Galactose-binding domain-like"/>
    <property type="match status" value="1"/>
</dbReference>
<dbReference type="PANTHER" id="PTHR48098:SF1">
    <property type="entry name" value="DIACYLGLYCEROL ACYLTRANSFERASE_MYCOLYLTRANSFERASE AG85A"/>
    <property type="match status" value="1"/>
</dbReference>
<evidence type="ECO:0000313" key="3">
    <source>
        <dbReference type="Proteomes" id="UP000295689"/>
    </source>
</evidence>
<keyword evidence="3" id="KW-1185">Reference proteome</keyword>
<organism evidence="2 3">
    <name type="scientific">Mesobacillus foraminis</name>
    <dbReference type="NCBI Taxonomy" id="279826"/>
    <lineage>
        <taxon>Bacteria</taxon>
        <taxon>Bacillati</taxon>
        <taxon>Bacillota</taxon>
        <taxon>Bacilli</taxon>
        <taxon>Bacillales</taxon>
        <taxon>Bacillaceae</taxon>
        <taxon>Mesobacillus</taxon>
    </lineage>
</organism>
<dbReference type="GO" id="GO:0016747">
    <property type="term" value="F:acyltransferase activity, transferring groups other than amino-acyl groups"/>
    <property type="evidence" value="ECO:0007669"/>
    <property type="project" value="TreeGrafter"/>
</dbReference>
<feature type="signal peptide" evidence="1">
    <location>
        <begin position="1"/>
        <end position="28"/>
    </location>
</feature>
<dbReference type="Pfam" id="PF00756">
    <property type="entry name" value="Esterase"/>
    <property type="match status" value="1"/>
</dbReference>
<evidence type="ECO:0000313" key="2">
    <source>
        <dbReference type="EMBL" id="TCN22306.1"/>
    </source>
</evidence>
<keyword evidence="1" id="KW-0732">Signal</keyword>
<dbReference type="RefSeq" id="WP_132010091.1">
    <property type="nucleotide sequence ID" value="NZ_JABUHM010000013.1"/>
</dbReference>
<name>A0A4R2B6W5_9BACI</name>
<feature type="chain" id="PRO_5020738382" evidence="1">
    <location>
        <begin position="29"/>
        <end position="1055"/>
    </location>
</feature>
<dbReference type="AlphaFoldDB" id="A0A4R2B6W5"/>
<dbReference type="InterPro" id="IPR008979">
    <property type="entry name" value="Galactose-bd-like_sf"/>
</dbReference>